<name>A0ABQ9DP30_9PASS</name>
<proteinExistence type="predicted"/>
<organism evidence="1 2">
    <name type="scientific">Willisornis vidua</name>
    <name type="common">Xingu scale-backed antbird</name>
    <dbReference type="NCBI Taxonomy" id="1566151"/>
    <lineage>
        <taxon>Eukaryota</taxon>
        <taxon>Metazoa</taxon>
        <taxon>Chordata</taxon>
        <taxon>Craniata</taxon>
        <taxon>Vertebrata</taxon>
        <taxon>Euteleostomi</taxon>
        <taxon>Archelosauria</taxon>
        <taxon>Archosauria</taxon>
        <taxon>Dinosauria</taxon>
        <taxon>Saurischia</taxon>
        <taxon>Theropoda</taxon>
        <taxon>Coelurosauria</taxon>
        <taxon>Aves</taxon>
        <taxon>Neognathae</taxon>
        <taxon>Neoaves</taxon>
        <taxon>Telluraves</taxon>
        <taxon>Australaves</taxon>
        <taxon>Passeriformes</taxon>
        <taxon>Thamnophilidae</taxon>
        <taxon>Willisornis</taxon>
    </lineage>
</organism>
<accession>A0ABQ9DP30</accession>
<gene>
    <name evidence="1" type="ORF">WISP_18115</name>
</gene>
<keyword evidence="2" id="KW-1185">Reference proteome</keyword>
<protein>
    <submittedName>
        <fullName evidence="1">Uncharacterized protein</fullName>
    </submittedName>
</protein>
<evidence type="ECO:0000313" key="2">
    <source>
        <dbReference type="Proteomes" id="UP001145742"/>
    </source>
</evidence>
<evidence type="ECO:0000313" key="1">
    <source>
        <dbReference type="EMBL" id="KAJ7426169.1"/>
    </source>
</evidence>
<sequence length="118" mass="13394">MNMSKQCAIPAKKANVILGCLRQSIASRLRGMILPLYLALVTKHWNKLPRKVVESPSLETFENHLDTILCNVLYDNSAGAERLDQMSYCSPFQSYPSCEDFSNFSKDHIERVTSECHV</sequence>
<dbReference type="Proteomes" id="UP001145742">
    <property type="component" value="Unassembled WGS sequence"/>
</dbReference>
<comment type="caution">
    <text evidence="1">The sequence shown here is derived from an EMBL/GenBank/DDBJ whole genome shotgun (WGS) entry which is preliminary data.</text>
</comment>
<reference evidence="1" key="1">
    <citation type="submission" date="2019-10" db="EMBL/GenBank/DDBJ databases">
        <authorList>
            <person name="Soares A.E.R."/>
            <person name="Aleixo A."/>
            <person name="Schneider P."/>
            <person name="Miyaki C.Y."/>
            <person name="Schneider M.P."/>
            <person name="Mello C."/>
            <person name="Vasconcelos A.T.R."/>
        </authorList>
    </citation>
    <scope>NUCLEOTIDE SEQUENCE</scope>
    <source>
        <tissue evidence="1">Muscle</tissue>
    </source>
</reference>
<dbReference type="EMBL" id="WHWB01032295">
    <property type="protein sequence ID" value="KAJ7426169.1"/>
    <property type="molecule type" value="Genomic_DNA"/>
</dbReference>